<proteinExistence type="predicted"/>
<dbReference type="STRING" id="1802281.A3A44_01235"/>
<dbReference type="InterPro" id="IPR035069">
    <property type="entry name" value="TTHA1013/TTHA0281-like"/>
</dbReference>
<evidence type="ECO:0000313" key="2">
    <source>
        <dbReference type="Proteomes" id="UP000178977"/>
    </source>
</evidence>
<reference evidence="1 2" key="1">
    <citation type="journal article" date="2016" name="Nat. Commun.">
        <title>Thousands of microbial genomes shed light on interconnected biogeochemical processes in an aquifer system.</title>
        <authorList>
            <person name="Anantharaman K."/>
            <person name="Brown C.T."/>
            <person name="Hug L.A."/>
            <person name="Sharon I."/>
            <person name="Castelle C.J."/>
            <person name="Probst A.J."/>
            <person name="Thomas B.C."/>
            <person name="Singh A."/>
            <person name="Wilkins M.J."/>
            <person name="Karaoz U."/>
            <person name="Brodie E.L."/>
            <person name="Williams K.H."/>
            <person name="Hubbard S.S."/>
            <person name="Banfield J.F."/>
        </authorList>
    </citation>
    <scope>NUCLEOTIDE SEQUENCE [LARGE SCALE GENOMIC DNA]</scope>
</reference>
<dbReference type="Gene3D" id="3.30.160.250">
    <property type="match status" value="1"/>
</dbReference>
<name>A0A1G2LHA1_9BACT</name>
<gene>
    <name evidence="1" type="ORF">A3A44_01235</name>
</gene>
<dbReference type="Proteomes" id="UP000178977">
    <property type="component" value="Unassembled WGS sequence"/>
</dbReference>
<organism evidence="1 2">
    <name type="scientific">Candidatus Sungbacteria bacterium RIFCSPLOWO2_01_FULL_60_25</name>
    <dbReference type="NCBI Taxonomy" id="1802281"/>
    <lineage>
        <taxon>Bacteria</taxon>
        <taxon>Candidatus Sungiibacteriota</taxon>
    </lineage>
</organism>
<accession>A0A1G2LHA1</accession>
<protein>
    <submittedName>
        <fullName evidence="1">Uncharacterized protein</fullName>
    </submittedName>
</protein>
<sequence>MGQLTVKDKKEIYRLRAFFPGNVGMRVRRSKDGGFSAAVTTFPGVFTEADTFSELIGMVNDAVMTYFEVPRRYVSFMPSYIPPLRAAQAFGAFPMFEKEKNFRLERASPS</sequence>
<dbReference type="AlphaFoldDB" id="A0A1G2LHA1"/>
<comment type="caution">
    <text evidence="1">The sequence shown here is derived from an EMBL/GenBank/DDBJ whole genome shotgun (WGS) entry which is preliminary data.</text>
</comment>
<dbReference type="SUPFAM" id="SSF143100">
    <property type="entry name" value="TTHA1013/TTHA0281-like"/>
    <property type="match status" value="1"/>
</dbReference>
<evidence type="ECO:0000313" key="1">
    <source>
        <dbReference type="EMBL" id="OHA10202.1"/>
    </source>
</evidence>
<dbReference type="EMBL" id="MHQT01000001">
    <property type="protein sequence ID" value="OHA10202.1"/>
    <property type="molecule type" value="Genomic_DNA"/>
</dbReference>